<name>A0AAJ0C5J8_9PEZI</name>
<evidence type="ECO:0000256" key="3">
    <source>
        <dbReference type="ARBA" id="ARBA00022478"/>
    </source>
</evidence>
<dbReference type="GO" id="GO:0005730">
    <property type="term" value="C:nucleolus"/>
    <property type="evidence" value="ECO:0007669"/>
    <property type="project" value="UniProtKB-SubCell"/>
</dbReference>
<evidence type="ECO:0000256" key="6">
    <source>
        <dbReference type="SAM" id="MobiDB-lite"/>
    </source>
</evidence>
<feature type="region of interest" description="Disordered" evidence="6">
    <location>
        <begin position="67"/>
        <end position="96"/>
    </location>
</feature>
<keyword evidence="3 7" id="KW-0240">DNA-directed RNA polymerase</keyword>
<dbReference type="AlphaFoldDB" id="A0AAJ0C5J8"/>
<dbReference type="InterPro" id="IPR009668">
    <property type="entry name" value="RNA_pol-assoc_fac_A49-like"/>
</dbReference>
<proteinExistence type="inferred from homology"/>
<dbReference type="Pfam" id="PF06870">
    <property type="entry name" value="RNA_pol_I_A49"/>
    <property type="match status" value="1"/>
</dbReference>
<dbReference type="Proteomes" id="UP001244011">
    <property type="component" value="Unassembled WGS sequence"/>
</dbReference>
<dbReference type="RefSeq" id="XP_060285345.1">
    <property type="nucleotide sequence ID" value="XM_060423775.1"/>
</dbReference>
<accession>A0AAJ0C5J8</accession>
<dbReference type="GO" id="GO:0003677">
    <property type="term" value="F:DNA binding"/>
    <property type="evidence" value="ECO:0007669"/>
    <property type="project" value="InterPro"/>
</dbReference>
<evidence type="ECO:0000313" key="8">
    <source>
        <dbReference type="Proteomes" id="UP001244011"/>
    </source>
</evidence>
<protein>
    <submittedName>
        <fullName evidence="7">DNA-directed RNA polymerase I subunit rpa49</fullName>
    </submittedName>
</protein>
<keyword evidence="8" id="KW-1185">Reference proteome</keyword>
<feature type="region of interest" description="Disordered" evidence="6">
    <location>
        <begin position="1"/>
        <end position="52"/>
    </location>
</feature>
<keyword evidence="5" id="KW-0539">Nucleus</keyword>
<dbReference type="GeneID" id="85306962"/>
<evidence type="ECO:0000256" key="5">
    <source>
        <dbReference type="ARBA" id="ARBA00023242"/>
    </source>
</evidence>
<evidence type="ECO:0000256" key="1">
    <source>
        <dbReference type="ARBA" id="ARBA00004604"/>
    </source>
</evidence>
<organism evidence="7 8">
    <name type="scientific">Phialemonium atrogriseum</name>
    <dbReference type="NCBI Taxonomy" id="1093897"/>
    <lineage>
        <taxon>Eukaryota</taxon>
        <taxon>Fungi</taxon>
        <taxon>Dikarya</taxon>
        <taxon>Ascomycota</taxon>
        <taxon>Pezizomycotina</taxon>
        <taxon>Sordariomycetes</taxon>
        <taxon>Sordariomycetidae</taxon>
        <taxon>Cephalothecales</taxon>
        <taxon>Cephalothecaceae</taxon>
        <taxon>Phialemonium</taxon>
    </lineage>
</organism>
<gene>
    <name evidence="7" type="ORF">QBC33DRAFT_343785</name>
</gene>
<dbReference type="GO" id="GO:0006351">
    <property type="term" value="P:DNA-templated transcription"/>
    <property type="evidence" value="ECO:0007669"/>
    <property type="project" value="InterPro"/>
</dbReference>
<reference evidence="7" key="1">
    <citation type="submission" date="2023-06" db="EMBL/GenBank/DDBJ databases">
        <title>Genome-scale phylogeny and comparative genomics of the fungal order Sordariales.</title>
        <authorList>
            <consortium name="Lawrence Berkeley National Laboratory"/>
            <person name="Hensen N."/>
            <person name="Bonometti L."/>
            <person name="Westerberg I."/>
            <person name="Brannstrom I.O."/>
            <person name="Guillou S."/>
            <person name="Cros-Aarteil S."/>
            <person name="Calhoun S."/>
            <person name="Haridas S."/>
            <person name="Kuo A."/>
            <person name="Mondo S."/>
            <person name="Pangilinan J."/>
            <person name="Riley R."/>
            <person name="Labutti K."/>
            <person name="Andreopoulos B."/>
            <person name="Lipzen A."/>
            <person name="Chen C."/>
            <person name="Yanf M."/>
            <person name="Daum C."/>
            <person name="Ng V."/>
            <person name="Clum A."/>
            <person name="Steindorff A."/>
            <person name="Ohm R."/>
            <person name="Martin F."/>
            <person name="Silar P."/>
            <person name="Natvig D."/>
            <person name="Lalanne C."/>
            <person name="Gautier V."/>
            <person name="Ament-Velasquez S.L."/>
            <person name="Kruys A."/>
            <person name="Hutchinson M.I."/>
            <person name="Powell A.J."/>
            <person name="Barry K."/>
            <person name="Miller A.N."/>
            <person name="Grigoriev I.V."/>
            <person name="Debuchy R."/>
            <person name="Gladieux P."/>
            <person name="Thoren M.H."/>
            <person name="Johannesson H."/>
        </authorList>
    </citation>
    <scope>NUCLEOTIDE SEQUENCE</scope>
    <source>
        <strain evidence="7">8032-3</strain>
    </source>
</reference>
<comment type="caution">
    <text evidence="7">The sequence shown here is derived from an EMBL/GenBank/DDBJ whole genome shotgun (WGS) entry which is preliminary data.</text>
</comment>
<dbReference type="EMBL" id="MU839003">
    <property type="protein sequence ID" value="KAK1769132.1"/>
    <property type="molecule type" value="Genomic_DNA"/>
</dbReference>
<dbReference type="GO" id="GO:0000428">
    <property type="term" value="C:DNA-directed RNA polymerase complex"/>
    <property type="evidence" value="ECO:0007669"/>
    <property type="project" value="UniProtKB-KW"/>
</dbReference>
<comment type="subcellular location">
    <subcellularLocation>
        <location evidence="1">Nucleus</location>
        <location evidence="1">Nucleolus</location>
    </subcellularLocation>
</comment>
<evidence type="ECO:0000313" key="7">
    <source>
        <dbReference type="EMBL" id="KAK1769132.1"/>
    </source>
</evidence>
<keyword evidence="4" id="KW-0804">Transcription</keyword>
<sequence length="447" mass="50407">MADTSAKKRKRPAGQHGEAKKKVAIEQPASLPHSVSVSSVVRPRFSPPVIATTPGLVLSRDVRFRSYAKPEPAPSKKRKQSSQTPPQPPKDILLHSSSHRTLDYTAHEDKPKGMESLLKHYICVFDPALGSLKIVEARKMVVRGVVRSRMAADEAMAERTVRENLTDMKNELGQAFGTKKAKKAIVAMAENALTPRKGPDGEPLKLGDEDLALMDSIKESTANMATREELQAAVDQARPVPKGNYEAADIQDVYDPKEIIGGEILNAIPIRDWQEKAKKQEEIQVPSRFVANRINRVAANEHAAQRLKMLRYMLFLLIFWVSTTSGKGHGAKRIAKREKLRELLAPAPEAVIENIRRKFSDNGEMRKIHIDLLMTHCCVFASIIDSFDVNTFDLREDLRIDQKQINQYFHEIGARTRQTRKDDKTENLARLALPLQFPRLRQQRQGR</sequence>
<evidence type="ECO:0000256" key="2">
    <source>
        <dbReference type="ARBA" id="ARBA00009430"/>
    </source>
</evidence>
<evidence type="ECO:0000256" key="4">
    <source>
        <dbReference type="ARBA" id="ARBA00023163"/>
    </source>
</evidence>
<comment type="similarity">
    <text evidence="2">Belongs to the eukaryotic RPA49/POLR1E RNA polymerase subunit family.</text>
</comment>
<dbReference type="PANTHER" id="PTHR14440">
    <property type="entry name" value="DNA-DIRECTED RNA POLYMERASE I SUBUNIT RPA49"/>
    <property type="match status" value="1"/>
</dbReference>
<feature type="compositionally biased region" description="Low complexity" evidence="6">
    <location>
        <begin position="28"/>
        <end position="49"/>
    </location>
</feature>